<proteinExistence type="predicted"/>
<dbReference type="PANTHER" id="PTHR48207:SF3">
    <property type="entry name" value="SUCCINATE--HYDROXYMETHYLGLUTARATE COA-TRANSFERASE"/>
    <property type="match status" value="1"/>
</dbReference>
<evidence type="ECO:0000313" key="3">
    <source>
        <dbReference type="EMBL" id="TMV13734.1"/>
    </source>
</evidence>
<dbReference type="InterPro" id="IPR023606">
    <property type="entry name" value="CoA-Trfase_III_dom_1_sf"/>
</dbReference>
<evidence type="ECO:0000313" key="4">
    <source>
        <dbReference type="Proteomes" id="UP001191082"/>
    </source>
</evidence>
<dbReference type="InterPro" id="IPR003673">
    <property type="entry name" value="CoA-Trfase_fam_III"/>
</dbReference>
<evidence type="ECO:0000256" key="1">
    <source>
        <dbReference type="ARBA" id="ARBA00022679"/>
    </source>
</evidence>
<comment type="caution">
    <text evidence="3">The sequence shown here is derived from an EMBL/GenBank/DDBJ whole genome shotgun (WGS) entry which is preliminary data.</text>
</comment>
<dbReference type="GO" id="GO:0016740">
    <property type="term" value="F:transferase activity"/>
    <property type="evidence" value="ECO:0007669"/>
    <property type="project" value="UniProtKB-KW"/>
</dbReference>
<dbReference type="InterPro" id="IPR050483">
    <property type="entry name" value="CoA-transferase_III_domain"/>
</dbReference>
<evidence type="ECO:0000256" key="2">
    <source>
        <dbReference type="SAM" id="MobiDB-lite"/>
    </source>
</evidence>
<name>A0ABY2XCQ6_9RHOB</name>
<feature type="region of interest" description="Disordered" evidence="2">
    <location>
        <begin position="376"/>
        <end position="395"/>
    </location>
</feature>
<gene>
    <name evidence="3" type="ORF">FGK64_10155</name>
</gene>
<dbReference type="InterPro" id="IPR044855">
    <property type="entry name" value="CoA-Trfase_III_dom3_sf"/>
</dbReference>
<dbReference type="SUPFAM" id="SSF89796">
    <property type="entry name" value="CoA-transferase family III (CaiB/BaiF)"/>
    <property type="match status" value="1"/>
</dbReference>
<dbReference type="PANTHER" id="PTHR48207">
    <property type="entry name" value="SUCCINATE--HYDROXYMETHYLGLUTARATE COA-TRANSFERASE"/>
    <property type="match status" value="1"/>
</dbReference>
<dbReference type="Gene3D" id="3.40.50.10540">
    <property type="entry name" value="Crotonobetainyl-coa:carnitine coa-transferase, domain 1"/>
    <property type="match status" value="1"/>
</dbReference>
<accession>A0ABY2XCQ6</accession>
<reference evidence="3 4" key="1">
    <citation type="submission" date="2019-05" db="EMBL/GenBank/DDBJ databases">
        <title>Marivita sp. nov. isolated from sea sediment.</title>
        <authorList>
            <person name="Kim W."/>
        </authorList>
    </citation>
    <scope>NUCLEOTIDE SEQUENCE [LARGE SCALE GENOMIC DNA]</scope>
    <source>
        <strain evidence="3 4">CAU 1492</strain>
    </source>
</reference>
<dbReference type="Proteomes" id="UP001191082">
    <property type="component" value="Unassembled WGS sequence"/>
</dbReference>
<dbReference type="Gene3D" id="3.30.1540.10">
    <property type="entry name" value="formyl-coa transferase, domain 3"/>
    <property type="match status" value="1"/>
</dbReference>
<keyword evidence="1 3" id="KW-0808">Transferase</keyword>
<dbReference type="EMBL" id="VCPC01000002">
    <property type="protein sequence ID" value="TMV13734.1"/>
    <property type="molecule type" value="Genomic_DNA"/>
</dbReference>
<sequence length="395" mass="42073">MLGGIRIIDFSRVLAGPYCTAMLADLGADVIKVEPPQGDDQRMMGVIRDGESVNFALINRGKKSVCLDLKDPDALDAARKLVATADVVIENFRPGVAARLGIGYDDLRALKPDLVYCSISGFGQKGPLSRRPSYDVIAQAMSGLMSITGAADGPPMLVGDSVADVSAGIFAAFGISTALFHRARTGEGRYLDVAMLDSLIAMMPTALSRYQGQGVAPMRHGNRHALTEPFGTYAARDGHFIVAVANNQLFARLAEAIGRADWATDPRFSSVQSRTANRAEIAAALEAWAADRNVDEVVTTLLAAQVPSSPIWDVAEAVESEHCAQRGVFRPLAHDVFDTLRAPEQPVHFAGSPRGVLTRAPARGADTEAILRDLPGLNDTQRSRLNPGKTAGTPS</sequence>
<dbReference type="Pfam" id="PF02515">
    <property type="entry name" value="CoA_transf_3"/>
    <property type="match status" value="1"/>
</dbReference>
<keyword evidence="4" id="KW-1185">Reference proteome</keyword>
<organism evidence="3 4">
    <name type="scientific">Arenibacterium halophilum</name>
    <dbReference type="NCBI Taxonomy" id="2583821"/>
    <lineage>
        <taxon>Bacteria</taxon>
        <taxon>Pseudomonadati</taxon>
        <taxon>Pseudomonadota</taxon>
        <taxon>Alphaproteobacteria</taxon>
        <taxon>Rhodobacterales</taxon>
        <taxon>Paracoccaceae</taxon>
        <taxon>Arenibacterium</taxon>
    </lineage>
</organism>
<protein>
    <submittedName>
        <fullName evidence="3">CoA transferase</fullName>
    </submittedName>
</protein>